<dbReference type="Pfam" id="PF17065">
    <property type="entry name" value="UPF0669"/>
    <property type="match status" value="1"/>
</dbReference>
<evidence type="ECO:0000313" key="7">
    <source>
        <dbReference type="EMBL" id="CAD5121977.1"/>
    </source>
</evidence>
<dbReference type="OrthoDB" id="10046613at2759"/>
<name>A0A7I8W1D4_9ANNE</name>
<dbReference type="InterPro" id="IPR031420">
    <property type="entry name" value="UPF0669"/>
</dbReference>
<comment type="similarity">
    <text evidence="2">Belongs to the UPF0669 family.</text>
</comment>
<keyword evidence="8" id="KW-1185">Reference proteome</keyword>
<organism evidence="7 8">
    <name type="scientific">Dimorphilus gyrociliatus</name>
    <dbReference type="NCBI Taxonomy" id="2664684"/>
    <lineage>
        <taxon>Eukaryota</taxon>
        <taxon>Metazoa</taxon>
        <taxon>Spiralia</taxon>
        <taxon>Lophotrochozoa</taxon>
        <taxon>Annelida</taxon>
        <taxon>Polychaeta</taxon>
        <taxon>Polychaeta incertae sedis</taxon>
        <taxon>Dinophilidae</taxon>
        <taxon>Dimorphilus</taxon>
    </lineage>
</organism>
<sequence>MNIVHKLSIFLIILKTSFCNIWTDWENAKYLSKSIRGVVGGGNFTYYSLKCHGICKIELKSLKGDADLYVSERFERPTWEEYDYKADTCGLDVVGVADDQRKKVVYIGVYGHPFSDESVFAMSVYVDSEFYSSKPGENTTESTSIPTLILEILFELLKIVAEVLM</sequence>
<comment type="subcellular location">
    <subcellularLocation>
        <location evidence="1">Secreted</location>
    </subcellularLocation>
</comment>
<dbReference type="Proteomes" id="UP000549394">
    <property type="component" value="Unassembled WGS sequence"/>
</dbReference>
<dbReference type="EMBL" id="CAJFCJ010000015">
    <property type="protein sequence ID" value="CAD5121977.1"/>
    <property type="molecule type" value="Genomic_DNA"/>
</dbReference>
<protein>
    <submittedName>
        <fullName evidence="7">Uncharacterized protein</fullName>
    </submittedName>
</protein>
<comment type="caution">
    <text evidence="7">The sequence shown here is derived from an EMBL/GenBank/DDBJ whole genome shotgun (WGS) entry which is preliminary data.</text>
</comment>
<evidence type="ECO:0000256" key="6">
    <source>
        <dbReference type="SAM" id="SignalP"/>
    </source>
</evidence>
<keyword evidence="4 6" id="KW-0732">Signal</keyword>
<proteinExistence type="inferred from homology"/>
<feature type="chain" id="PRO_5029908146" evidence="6">
    <location>
        <begin position="20"/>
        <end position="165"/>
    </location>
</feature>
<dbReference type="PANTHER" id="PTHR31703:SF2">
    <property type="entry name" value="UPF0669 PROTEIN C6ORF120"/>
    <property type="match status" value="1"/>
</dbReference>
<accession>A0A7I8W1D4</accession>
<gene>
    <name evidence="7" type="ORF">DGYR_LOCUS9851</name>
</gene>
<evidence type="ECO:0000256" key="2">
    <source>
        <dbReference type="ARBA" id="ARBA00008960"/>
    </source>
</evidence>
<reference evidence="7 8" key="1">
    <citation type="submission" date="2020-08" db="EMBL/GenBank/DDBJ databases">
        <authorList>
            <person name="Hejnol A."/>
        </authorList>
    </citation>
    <scope>NUCLEOTIDE SEQUENCE [LARGE SCALE GENOMIC DNA]</scope>
</reference>
<evidence type="ECO:0000313" key="8">
    <source>
        <dbReference type="Proteomes" id="UP000549394"/>
    </source>
</evidence>
<keyword evidence="5" id="KW-0325">Glycoprotein</keyword>
<dbReference type="GO" id="GO:0005576">
    <property type="term" value="C:extracellular region"/>
    <property type="evidence" value="ECO:0007669"/>
    <property type="project" value="UniProtKB-SubCell"/>
</dbReference>
<dbReference type="PANTHER" id="PTHR31703">
    <property type="entry name" value="UPF0669 PROTEIN C6ORF120"/>
    <property type="match status" value="1"/>
</dbReference>
<evidence type="ECO:0000256" key="5">
    <source>
        <dbReference type="ARBA" id="ARBA00023180"/>
    </source>
</evidence>
<evidence type="ECO:0000256" key="1">
    <source>
        <dbReference type="ARBA" id="ARBA00004613"/>
    </source>
</evidence>
<dbReference type="AlphaFoldDB" id="A0A7I8W1D4"/>
<keyword evidence="3" id="KW-0964">Secreted</keyword>
<feature type="signal peptide" evidence="6">
    <location>
        <begin position="1"/>
        <end position="19"/>
    </location>
</feature>
<evidence type="ECO:0000256" key="4">
    <source>
        <dbReference type="ARBA" id="ARBA00022729"/>
    </source>
</evidence>
<evidence type="ECO:0000256" key="3">
    <source>
        <dbReference type="ARBA" id="ARBA00022525"/>
    </source>
</evidence>